<gene>
    <name evidence="4" type="ORF">GLDMNBAO_00058</name>
</gene>
<feature type="transmembrane region" description="Helical" evidence="3">
    <location>
        <begin position="319"/>
        <end position="337"/>
    </location>
</feature>
<dbReference type="InterPro" id="IPR042002">
    <property type="entry name" value="Sortase_C"/>
</dbReference>
<dbReference type="NCBIfam" id="NF033745">
    <property type="entry name" value="class_C_sortase"/>
    <property type="match status" value="1"/>
</dbReference>
<evidence type="ECO:0008006" key="5">
    <source>
        <dbReference type="Google" id="ProtNLM"/>
    </source>
</evidence>
<keyword evidence="3" id="KW-0812">Transmembrane</keyword>
<keyword evidence="3" id="KW-1133">Transmembrane helix</keyword>
<organism evidence="4">
    <name type="scientific">Latilactobacillus sakei</name>
    <name type="common">Lactobacillus sakei</name>
    <dbReference type="NCBI Taxonomy" id="1599"/>
    <lineage>
        <taxon>Bacteria</taxon>
        <taxon>Bacillati</taxon>
        <taxon>Bacillota</taxon>
        <taxon>Bacilli</taxon>
        <taxon>Lactobacillales</taxon>
        <taxon>Lactobacillaceae</taxon>
        <taxon>Latilactobacillus</taxon>
    </lineage>
</organism>
<dbReference type="InterPro" id="IPR023365">
    <property type="entry name" value="Sortase_dom-sf"/>
</dbReference>
<dbReference type="SUPFAM" id="SSF63817">
    <property type="entry name" value="Sortase"/>
    <property type="match status" value="1"/>
</dbReference>
<evidence type="ECO:0000256" key="1">
    <source>
        <dbReference type="ARBA" id="ARBA00022801"/>
    </source>
</evidence>
<dbReference type="NCBIfam" id="TIGR01076">
    <property type="entry name" value="sortase_fam"/>
    <property type="match status" value="1"/>
</dbReference>
<protein>
    <recommendedName>
        <fullName evidence="5">Class C sortase</fullName>
    </recommendedName>
</protein>
<evidence type="ECO:0000256" key="3">
    <source>
        <dbReference type="SAM" id="Phobius"/>
    </source>
</evidence>
<accession>A0A8F1IGG8</accession>
<sequence length="454" mass="51863">MLLIFGTSVIRKNKTFNSSLESANHDNGARFFYQSSIRSNVTFYSEIPRWRLVWQIIKGNENMSKINHNRTNISLKLFIAIMFVIGFMIFMYPFFANAVNNYVAQREVNSLNQINQKASDKKLKELIAANKKKTEENQQLGISPVKNILGTSLKNVPKEDQSYYRQHALGSIFIPKISLSLPIFDTTTESLLQQGITLLPGSSYPVGGNNTHTVLLGHSGLTSQLLFTNLHKLKIGDKFFFKVYGKQLAYQIVSKKVVLPSNLNDVGIKANEDLATLVTCTPYMINTHRLLITGKRVPLSKSAFDHQEKQTSQYQAKHLLVLLALLVTVLAMICYILKREIIELLAAKRYYLLRFYVYQNHLAVPNLPFRLAQKNGKPLFNQQGDMYRATSDKNGQVNFGKLSGGQYKILIENSMTNEKPFCAYVKKLTNKRFYLKKTKRSNYQIIMESNQKND</sequence>
<dbReference type="AlphaFoldDB" id="A0A8F1IGG8"/>
<keyword evidence="4" id="KW-0614">Plasmid</keyword>
<name>A0A8F1IGG8_LATSK</name>
<feature type="active site" description="Acyl-thioester intermediate" evidence="2">
    <location>
        <position position="280"/>
    </location>
</feature>
<dbReference type="CDD" id="cd05827">
    <property type="entry name" value="Sortase_C"/>
    <property type="match status" value="1"/>
</dbReference>
<keyword evidence="3" id="KW-0472">Membrane</keyword>
<feature type="transmembrane region" description="Helical" evidence="3">
    <location>
        <begin position="73"/>
        <end position="95"/>
    </location>
</feature>
<dbReference type="Pfam" id="PF04203">
    <property type="entry name" value="Sortase"/>
    <property type="match status" value="1"/>
</dbReference>
<dbReference type="EMBL" id="MW265923">
    <property type="protein sequence ID" value="QWP89841.1"/>
    <property type="molecule type" value="Genomic_DNA"/>
</dbReference>
<feature type="active site" description="Proton donor/acceptor" evidence="2">
    <location>
        <position position="218"/>
    </location>
</feature>
<dbReference type="GO" id="GO:0016787">
    <property type="term" value="F:hydrolase activity"/>
    <property type="evidence" value="ECO:0007669"/>
    <property type="project" value="UniProtKB-KW"/>
</dbReference>
<geneLocation type="plasmid" evidence="4">
    <name>unnamed2</name>
</geneLocation>
<reference evidence="4" key="1">
    <citation type="journal article" date="2020" name="Genes (Basel)">
        <title>The Complete Genome of Probiotic Lactobacillus sakei Derived from Plateau Yak Feces.</title>
        <authorList>
            <person name="Li K."/>
            <person name="Liu J."/>
            <person name="Zeng Z."/>
            <person name="Kulyar M.F."/>
            <person name="Wang Y."/>
            <person name="Li A."/>
            <person name="Bhutta Z.A."/>
            <person name="Aqib A.I."/>
            <person name="Shahzad M."/>
            <person name="Li J."/>
            <person name="Qi D."/>
        </authorList>
    </citation>
    <scope>NUCLEOTIDE SEQUENCE</scope>
    <source>
        <plasmid evidence="4">unnamed2</plasmid>
    </source>
</reference>
<proteinExistence type="predicted"/>
<dbReference type="InterPro" id="IPR005754">
    <property type="entry name" value="Sortase"/>
</dbReference>
<evidence type="ECO:0000313" key="4">
    <source>
        <dbReference type="EMBL" id="QWP89841.1"/>
    </source>
</evidence>
<keyword evidence="1" id="KW-0378">Hydrolase</keyword>
<dbReference type="Gene3D" id="2.40.260.10">
    <property type="entry name" value="Sortase"/>
    <property type="match status" value="1"/>
</dbReference>
<evidence type="ECO:0000256" key="2">
    <source>
        <dbReference type="PIRSR" id="PIRSR605754-1"/>
    </source>
</evidence>